<evidence type="ECO:0008006" key="2">
    <source>
        <dbReference type="Google" id="ProtNLM"/>
    </source>
</evidence>
<organism evidence="1">
    <name type="scientific">Aliivibrio phage vB_Alvi_H905</name>
    <dbReference type="NCBI Taxonomy" id="3234039"/>
    <lineage>
        <taxon>Viruses</taxon>
    </lineage>
</organism>
<dbReference type="InterPro" id="IPR010982">
    <property type="entry name" value="Lambda_DNA-bd_dom_sf"/>
</dbReference>
<accession>A0AB39C9W3</accession>
<sequence>MRFQDWIKTLGFGGQTWLAKQLDVSPKSVNEWVHFRRSPKAKSRNKIRRVSRGTVDFSLFDLEYEQKQAERAA</sequence>
<dbReference type="EMBL" id="PP986400">
    <property type="protein sequence ID" value="XDJ03451.1"/>
    <property type="molecule type" value="Genomic_DNA"/>
</dbReference>
<dbReference type="GO" id="GO:0003677">
    <property type="term" value="F:DNA binding"/>
    <property type="evidence" value="ECO:0007669"/>
    <property type="project" value="InterPro"/>
</dbReference>
<reference evidence="1" key="1">
    <citation type="journal article" date="2024" name="Genome Announc.">
        <title>Genome sequence of H905.</title>
        <authorList>
            <person name="Whistler C."/>
            <person name="Calawa J."/>
        </authorList>
    </citation>
    <scope>NUCLEOTIDE SEQUENCE</scope>
</reference>
<evidence type="ECO:0000313" key="1">
    <source>
        <dbReference type="EMBL" id="XDJ03451.1"/>
    </source>
</evidence>
<name>A0AB39C9W3_9VIRU</name>
<dbReference type="Gene3D" id="1.10.260.40">
    <property type="entry name" value="lambda repressor-like DNA-binding domains"/>
    <property type="match status" value="1"/>
</dbReference>
<gene>
    <name evidence="1" type="ORF">H905_00033</name>
</gene>
<reference evidence="1" key="2">
    <citation type="submission" date="2024-07" db="EMBL/GenBank/DDBJ databases">
        <authorList>
            <person name="Foxall R."/>
        </authorList>
    </citation>
    <scope>NUCLEOTIDE SEQUENCE</scope>
</reference>
<proteinExistence type="predicted"/>
<protein>
    <recommendedName>
        <fullName evidence="2">Transcriptional regulator</fullName>
    </recommendedName>
</protein>
<dbReference type="SUPFAM" id="SSF47413">
    <property type="entry name" value="lambda repressor-like DNA-binding domains"/>
    <property type="match status" value="1"/>
</dbReference>